<evidence type="ECO:0000256" key="6">
    <source>
        <dbReference type="ARBA" id="ARBA00023136"/>
    </source>
</evidence>
<dbReference type="Gene3D" id="1.20.144.10">
    <property type="entry name" value="Phosphatidic acid phosphatase type 2/haloperoxidase"/>
    <property type="match status" value="1"/>
</dbReference>
<evidence type="ECO:0000256" key="5">
    <source>
        <dbReference type="ARBA" id="ARBA00022989"/>
    </source>
</evidence>
<dbReference type="Proteomes" id="UP000618795">
    <property type="component" value="Unassembled WGS sequence"/>
</dbReference>
<dbReference type="PANTHER" id="PTHR14969">
    <property type="entry name" value="SPHINGOSINE-1-PHOSPHATE PHOSPHOHYDROLASE"/>
    <property type="match status" value="1"/>
</dbReference>
<dbReference type="Pfam" id="PF00781">
    <property type="entry name" value="DAGK_cat"/>
    <property type="match status" value="1"/>
</dbReference>
<gene>
    <name evidence="9" type="ORF">GCM10010260_64070</name>
</gene>
<dbReference type="EMBL" id="BMTD01000017">
    <property type="protein sequence ID" value="GGV15929.1"/>
    <property type="molecule type" value="Genomic_DNA"/>
</dbReference>
<dbReference type="PROSITE" id="PS50146">
    <property type="entry name" value="DAGK"/>
    <property type="match status" value="1"/>
</dbReference>
<evidence type="ECO:0000313" key="10">
    <source>
        <dbReference type="Proteomes" id="UP000618795"/>
    </source>
</evidence>
<name>A0A918IGX4_9ACTN</name>
<dbReference type="SMART" id="SM00014">
    <property type="entry name" value="acidPPc"/>
    <property type="match status" value="1"/>
</dbReference>
<dbReference type="SUPFAM" id="SSF48317">
    <property type="entry name" value="Acid phosphatase/Vanadium-dependent haloperoxidase"/>
    <property type="match status" value="1"/>
</dbReference>
<dbReference type="PANTHER" id="PTHR14969:SF62">
    <property type="entry name" value="DECAPRENYLPHOSPHORYL-5-PHOSPHORIBOSE PHOSPHATASE RV3807C-RELATED"/>
    <property type="match status" value="1"/>
</dbReference>
<keyword evidence="4" id="KW-0378">Hydrolase</keyword>
<evidence type="ECO:0000256" key="7">
    <source>
        <dbReference type="SAM" id="MobiDB-lite"/>
    </source>
</evidence>
<feature type="region of interest" description="Disordered" evidence="7">
    <location>
        <begin position="512"/>
        <end position="534"/>
    </location>
</feature>
<sequence length="534" mass="56031">MREVSWGTRTAMNKREVGGVRQLLSAADHALFHAVSARRWPAAEPVLPRLSRVADHGVLWGGLAAGLWVFGGARGRRAAMRGIASLTVASALVNTVTKRSVGRARPLLDGVPAARRPHRPPFTTSFPSGHTASAAAFVTGVALESPQAGAAMAPLAVSVAFSRVYTGAHFPGDVLAGAVLGVGAAYAVRGMVPSRSQLPPPARARTDVRPLPRGKGLVVVVNPGSGAQPQLVDPVRQLRAALPEAEIRLHGEQGPQLPELLAEAARRAAALGGALGVCGGDGTVNAAVAPALAADVPLLVLPGGTFNHFAADLGVDTIADACQAVTEGSAVRVDVGRVRPSEEGGAAEPRYFLNTFSLGVYPELVRLRERWSPRIGGPPATLLAVLHALRRSRPLRAEVNGRERPLWLLFAGNGSYRSVGIAPVRRHDLADGLLDLRVARAGRFARTRLLAAACAGRLTRTPFYAAARAERLEVSLLPEGARMACDGEIVPAPRAFVLDKLPEALTVYRPDTEPAADESLSAPAVPTRRVQGTH</sequence>
<dbReference type="SUPFAM" id="SSF111331">
    <property type="entry name" value="NAD kinase/diacylglycerol kinase-like"/>
    <property type="match status" value="1"/>
</dbReference>
<evidence type="ECO:0000259" key="8">
    <source>
        <dbReference type="PROSITE" id="PS50146"/>
    </source>
</evidence>
<dbReference type="SMART" id="SM00046">
    <property type="entry name" value="DAGKc"/>
    <property type="match status" value="1"/>
</dbReference>
<dbReference type="GO" id="GO:0005886">
    <property type="term" value="C:plasma membrane"/>
    <property type="evidence" value="ECO:0007669"/>
    <property type="project" value="UniProtKB-SubCell"/>
</dbReference>
<evidence type="ECO:0000313" key="9">
    <source>
        <dbReference type="EMBL" id="GGV15929.1"/>
    </source>
</evidence>
<organism evidence="9 10">
    <name type="scientific">Streptomyces filipinensis</name>
    <dbReference type="NCBI Taxonomy" id="66887"/>
    <lineage>
        <taxon>Bacteria</taxon>
        <taxon>Bacillati</taxon>
        <taxon>Actinomycetota</taxon>
        <taxon>Actinomycetes</taxon>
        <taxon>Kitasatosporales</taxon>
        <taxon>Streptomycetaceae</taxon>
        <taxon>Streptomyces</taxon>
    </lineage>
</organism>
<evidence type="ECO:0000256" key="3">
    <source>
        <dbReference type="ARBA" id="ARBA00022692"/>
    </source>
</evidence>
<comment type="caution">
    <text evidence="9">The sequence shown here is derived from an EMBL/GenBank/DDBJ whole genome shotgun (WGS) entry which is preliminary data.</text>
</comment>
<proteinExistence type="predicted"/>
<keyword evidence="3" id="KW-0812">Transmembrane</keyword>
<dbReference type="GO" id="GO:0016301">
    <property type="term" value="F:kinase activity"/>
    <property type="evidence" value="ECO:0007669"/>
    <property type="project" value="InterPro"/>
</dbReference>
<dbReference type="GO" id="GO:0016787">
    <property type="term" value="F:hydrolase activity"/>
    <property type="evidence" value="ECO:0007669"/>
    <property type="project" value="UniProtKB-KW"/>
</dbReference>
<evidence type="ECO:0000256" key="1">
    <source>
        <dbReference type="ARBA" id="ARBA00004651"/>
    </source>
</evidence>
<dbReference type="InterPro" id="IPR017438">
    <property type="entry name" value="ATP-NAD_kinase_N"/>
</dbReference>
<evidence type="ECO:0000256" key="4">
    <source>
        <dbReference type="ARBA" id="ARBA00022801"/>
    </source>
</evidence>
<dbReference type="InterPro" id="IPR001206">
    <property type="entry name" value="Diacylglycerol_kinase_cat_dom"/>
</dbReference>
<dbReference type="Gene3D" id="3.40.50.10330">
    <property type="entry name" value="Probable inorganic polyphosphate/atp-NAD kinase, domain 1"/>
    <property type="match status" value="1"/>
</dbReference>
<dbReference type="InterPro" id="IPR036938">
    <property type="entry name" value="PAP2/HPO_sf"/>
</dbReference>
<comment type="subcellular location">
    <subcellularLocation>
        <location evidence="1">Cell membrane</location>
        <topology evidence="1">Multi-pass membrane protein</topology>
    </subcellularLocation>
</comment>
<dbReference type="InterPro" id="IPR000326">
    <property type="entry name" value="PAP2/HPO"/>
</dbReference>
<dbReference type="Gene3D" id="2.60.200.40">
    <property type="match status" value="1"/>
</dbReference>
<keyword evidence="5" id="KW-1133">Transmembrane helix</keyword>
<keyword evidence="2" id="KW-1003">Cell membrane</keyword>
<evidence type="ECO:0000256" key="2">
    <source>
        <dbReference type="ARBA" id="ARBA00022475"/>
    </source>
</evidence>
<dbReference type="InterPro" id="IPR016064">
    <property type="entry name" value="NAD/diacylglycerol_kinase_sf"/>
</dbReference>
<dbReference type="CDD" id="cd01610">
    <property type="entry name" value="PAP2_like"/>
    <property type="match status" value="1"/>
</dbReference>
<feature type="domain" description="DAGKc" evidence="8">
    <location>
        <begin position="212"/>
        <end position="341"/>
    </location>
</feature>
<keyword evidence="6" id="KW-0472">Membrane</keyword>
<protein>
    <submittedName>
        <fullName evidence="9">Phosphoesterase</fullName>
    </submittedName>
</protein>
<dbReference type="AlphaFoldDB" id="A0A918IGX4"/>
<reference evidence="9" key="1">
    <citation type="journal article" date="2014" name="Int. J. Syst. Evol. Microbiol.">
        <title>Complete genome sequence of Corynebacterium casei LMG S-19264T (=DSM 44701T), isolated from a smear-ripened cheese.</title>
        <authorList>
            <consortium name="US DOE Joint Genome Institute (JGI-PGF)"/>
            <person name="Walter F."/>
            <person name="Albersmeier A."/>
            <person name="Kalinowski J."/>
            <person name="Ruckert C."/>
        </authorList>
    </citation>
    <scope>NUCLEOTIDE SEQUENCE</scope>
    <source>
        <strain evidence="9">JCM 4369</strain>
    </source>
</reference>
<keyword evidence="10" id="KW-1185">Reference proteome</keyword>
<reference evidence="9" key="2">
    <citation type="submission" date="2020-09" db="EMBL/GenBank/DDBJ databases">
        <authorList>
            <person name="Sun Q."/>
            <person name="Ohkuma M."/>
        </authorList>
    </citation>
    <scope>NUCLEOTIDE SEQUENCE</scope>
    <source>
        <strain evidence="9">JCM 4369</strain>
    </source>
</reference>
<accession>A0A918IGX4</accession>
<dbReference type="Pfam" id="PF01569">
    <property type="entry name" value="PAP2"/>
    <property type="match status" value="1"/>
</dbReference>